<dbReference type="SUPFAM" id="SSF52540">
    <property type="entry name" value="P-loop containing nucleoside triphosphate hydrolases"/>
    <property type="match status" value="1"/>
</dbReference>
<dbReference type="Gene3D" id="3.40.50.300">
    <property type="entry name" value="P-loop containing nucleotide triphosphate hydrolases"/>
    <property type="match status" value="1"/>
</dbReference>
<feature type="domain" description="AAA-ATPase-like" evidence="1">
    <location>
        <begin position="9"/>
        <end position="210"/>
    </location>
</feature>
<protein>
    <submittedName>
        <fullName evidence="2">Predicted AAA-ATPase</fullName>
    </submittedName>
</protein>
<dbReference type="EMBL" id="FQYQ01000023">
    <property type="protein sequence ID" value="SHJ45373.1"/>
    <property type="molecule type" value="Genomic_DNA"/>
</dbReference>
<dbReference type="PANTHER" id="PTHR34825">
    <property type="entry name" value="CONSERVED PROTEIN, WITH A WEAK D-GALACTARATE DEHYDRATASE/ALTRONATE HYDROLASE DOMAIN"/>
    <property type="match status" value="1"/>
</dbReference>
<dbReference type="Pfam" id="PF09820">
    <property type="entry name" value="AAA-ATPase_like"/>
    <property type="match status" value="1"/>
</dbReference>
<proteinExistence type="predicted"/>
<dbReference type="RefSeq" id="WP_072918744.1">
    <property type="nucleotide sequence ID" value="NZ_FQYQ01000023.1"/>
</dbReference>
<evidence type="ECO:0000313" key="2">
    <source>
        <dbReference type="EMBL" id="SHJ45373.1"/>
    </source>
</evidence>
<name>A0A1M6JFA6_PSEXY</name>
<dbReference type="OrthoDB" id="1650748at2"/>
<organism evidence="2 3">
    <name type="scientific">Pseudobutyrivibrio xylanivorans DSM 14809</name>
    <dbReference type="NCBI Taxonomy" id="1123012"/>
    <lineage>
        <taxon>Bacteria</taxon>
        <taxon>Bacillati</taxon>
        <taxon>Bacillota</taxon>
        <taxon>Clostridia</taxon>
        <taxon>Lachnospirales</taxon>
        <taxon>Lachnospiraceae</taxon>
        <taxon>Pseudobutyrivibrio</taxon>
    </lineage>
</organism>
<keyword evidence="3" id="KW-1185">Reference proteome</keyword>
<evidence type="ECO:0000259" key="1">
    <source>
        <dbReference type="Pfam" id="PF09820"/>
    </source>
</evidence>
<dbReference type="AlphaFoldDB" id="A0A1M6JFA6"/>
<sequence>MGIYLNPGNEEFKRIIKSNYIDKTGLISIINSKIGTKKNLVCVSRPRRFGKSYAAQMLCAYYDCTCESKELFAKYGIAELDDRLSYLNEFNVIYLDITSFISDRTSKGDSINSVVNDIQDAVIKDVSDIVEVNPQDSFTNILLKYVEQSGKKIIFIIDEWDAIIREAKDNNEVQTAYLNLLRSLFKNGNFTSRAVAVAYMTGILPIKKDGTESAVSDFDEFTIINPGKFAEYTGFNADDIRTVCQQNETGITVDELKEWYDGYSFDGVNPIYNPYSVMQAIEMGRLESYWRKTTAAETLFTYINMDFKGLQEDIARLISGEQLHVDINNFNNDVETFNSKDDVLTLLIHLGYLAYDNDTQMVRIPNKEVRTEFDSLLKNESKSKLADLVKRSDNLFQATLNLQGDMVAKVIDNIRCSEYAPTFYNNEQALRYVIKFAYICCVDSYQKVEELPSGKGIADVVYLPKKGSNLPAMVVELKWNKTEEAAIQQIKDKKYPTILQDYVGDILLVGVNYDESVKEHACVIERIARQCILGT</sequence>
<dbReference type="STRING" id="185007.SAMN02910350_02671"/>
<accession>A0A1M6JFA6</accession>
<reference evidence="2 3" key="1">
    <citation type="submission" date="2016-11" db="EMBL/GenBank/DDBJ databases">
        <authorList>
            <person name="Jaros S."/>
            <person name="Januszkiewicz K."/>
            <person name="Wedrychowicz H."/>
        </authorList>
    </citation>
    <scope>NUCLEOTIDE SEQUENCE [LARGE SCALE GENOMIC DNA]</scope>
    <source>
        <strain evidence="2 3">DSM 14809</strain>
    </source>
</reference>
<dbReference type="InterPro" id="IPR018631">
    <property type="entry name" value="AAA-ATPase-like_dom"/>
</dbReference>
<dbReference type="Proteomes" id="UP000184185">
    <property type="component" value="Unassembled WGS sequence"/>
</dbReference>
<gene>
    <name evidence="2" type="ORF">SAMN02745725_02584</name>
</gene>
<evidence type="ECO:0000313" key="3">
    <source>
        <dbReference type="Proteomes" id="UP000184185"/>
    </source>
</evidence>
<dbReference type="InterPro" id="IPR027417">
    <property type="entry name" value="P-loop_NTPase"/>
</dbReference>
<dbReference type="PANTHER" id="PTHR34825:SF1">
    <property type="entry name" value="AAA-ATPASE-LIKE DOMAIN-CONTAINING PROTEIN"/>
    <property type="match status" value="1"/>
</dbReference>